<dbReference type="PANTHER" id="PTHR34220:SF7">
    <property type="entry name" value="SENSOR HISTIDINE KINASE YPDA"/>
    <property type="match status" value="1"/>
</dbReference>
<dbReference type="EC" id="2.7.13.3" evidence="3"/>
<feature type="transmembrane region" description="Helical" evidence="1">
    <location>
        <begin position="7"/>
        <end position="25"/>
    </location>
</feature>
<dbReference type="RefSeq" id="WP_290249073.1">
    <property type="nucleotide sequence ID" value="NZ_JAUFQT010000002.1"/>
</dbReference>
<dbReference type="EMBL" id="JBHMEW010000068">
    <property type="protein sequence ID" value="MFB9213397.1"/>
    <property type="molecule type" value="Genomic_DNA"/>
</dbReference>
<dbReference type="InterPro" id="IPR010559">
    <property type="entry name" value="Sig_transdc_His_kin_internal"/>
</dbReference>
<feature type="domain" description="Signal transduction histidine kinase internal region" evidence="2">
    <location>
        <begin position="151"/>
        <end position="228"/>
    </location>
</feature>
<feature type="transmembrane region" description="Helical" evidence="1">
    <location>
        <begin position="70"/>
        <end position="92"/>
    </location>
</feature>
<dbReference type="PANTHER" id="PTHR34220">
    <property type="entry name" value="SENSOR HISTIDINE KINASE YPDA"/>
    <property type="match status" value="1"/>
</dbReference>
<gene>
    <name evidence="3" type="ORF">ACFFUR_16395</name>
</gene>
<keyword evidence="3" id="KW-0418">Kinase</keyword>
<dbReference type="Proteomes" id="UP001589654">
    <property type="component" value="Unassembled WGS sequence"/>
</dbReference>
<keyword evidence="1" id="KW-1133">Transmembrane helix</keyword>
<feature type="transmembrane region" description="Helical" evidence="1">
    <location>
        <begin position="112"/>
        <end position="130"/>
    </location>
</feature>
<keyword evidence="1" id="KW-0472">Membrane</keyword>
<dbReference type="GO" id="GO:0004673">
    <property type="term" value="F:protein histidine kinase activity"/>
    <property type="evidence" value="ECO:0007669"/>
    <property type="project" value="UniProtKB-EC"/>
</dbReference>
<dbReference type="Pfam" id="PF06580">
    <property type="entry name" value="His_kinase"/>
    <property type="match status" value="1"/>
</dbReference>
<accession>A0ABV5JA74</accession>
<comment type="caution">
    <text evidence="3">The sequence shown here is derived from an EMBL/GenBank/DDBJ whole genome shotgun (WGS) entry which is preliminary data.</text>
</comment>
<evidence type="ECO:0000256" key="1">
    <source>
        <dbReference type="SAM" id="Phobius"/>
    </source>
</evidence>
<dbReference type="InterPro" id="IPR050640">
    <property type="entry name" value="Bact_2-comp_sensor_kinase"/>
</dbReference>
<evidence type="ECO:0000313" key="4">
    <source>
        <dbReference type="Proteomes" id="UP001589654"/>
    </source>
</evidence>
<organism evidence="3 4">
    <name type="scientific">Echinicola jeungdonensis</name>
    <dbReference type="NCBI Taxonomy" id="709343"/>
    <lineage>
        <taxon>Bacteria</taxon>
        <taxon>Pseudomonadati</taxon>
        <taxon>Bacteroidota</taxon>
        <taxon>Cytophagia</taxon>
        <taxon>Cytophagales</taxon>
        <taxon>Cyclobacteriaceae</taxon>
        <taxon>Echinicola</taxon>
    </lineage>
</organism>
<reference evidence="3 4" key="1">
    <citation type="submission" date="2024-09" db="EMBL/GenBank/DDBJ databases">
        <authorList>
            <person name="Sun Q."/>
            <person name="Mori K."/>
        </authorList>
    </citation>
    <scope>NUCLEOTIDE SEQUENCE [LARGE SCALE GENOMIC DNA]</scope>
    <source>
        <strain evidence="3 4">CECT 7682</strain>
    </source>
</reference>
<keyword evidence="4" id="KW-1185">Reference proteome</keyword>
<evidence type="ECO:0000313" key="3">
    <source>
        <dbReference type="EMBL" id="MFB9213397.1"/>
    </source>
</evidence>
<keyword evidence="3" id="KW-0808">Transferase</keyword>
<keyword evidence="1" id="KW-0812">Transmembrane</keyword>
<evidence type="ECO:0000259" key="2">
    <source>
        <dbReference type="Pfam" id="PF06580"/>
    </source>
</evidence>
<sequence>MNKWKKYSLPLLGTAFLILLILMAWAMGNEYAAPLLWIVAVLALLIWGNLFIHKKLNELRPWTEFPLKRFLIQFLISGVYSLACVNFCYYFLKTLFLGMPPDGEQFFVLNLYGLLFIIPIISINFGIYFMQRWKKAFIQSEKLKEENMRSQLESLKTHIDPHFLFNNLNVLSSLIDTDTEDAHRFLGKFADVYRYVLQHRNEELVELDTELEFIQSYIYLFQKRLNRQLKIEIQYQPLKKAYFLPPLSIQMLVENAIKHNIATASHPLHVQIFTEEEKWLVVRNSFQPKNKKPSTLPQTGLENISKRIAYFSDEKVVVDQDEQYFTVKLPLLEADDDDNVLLDPTFNPKAI</sequence>
<protein>
    <submittedName>
        <fullName evidence="3">Sensor histidine kinase</fullName>
        <ecNumber evidence="3">2.7.13.3</ecNumber>
    </submittedName>
</protein>
<feature type="transmembrane region" description="Helical" evidence="1">
    <location>
        <begin position="31"/>
        <end position="50"/>
    </location>
</feature>
<proteinExistence type="predicted"/>
<name>A0ABV5JA74_9BACT</name>